<feature type="region of interest" description="Disordered" evidence="1">
    <location>
        <begin position="252"/>
        <end position="277"/>
    </location>
</feature>
<dbReference type="InterPro" id="IPR021986">
    <property type="entry name" value="Spherulin4"/>
</dbReference>
<dbReference type="OrthoDB" id="5342184at2759"/>
<dbReference type="Proteomes" id="UP000184330">
    <property type="component" value="Unassembled WGS sequence"/>
</dbReference>
<dbReference type="Pfam" id="PF12138">
    <property type="entry name" value="Spherulin4"/>
    <property type="match status" value="1"/>
</dbReference>
<evidence type="ECO:0000313" key="3">
    <source>
        <dbReference type="Proteomes" id="UP000184330"/>
    </source>
</evidence>
<name>A0A1L7X7X3_9HELO</name>
<dbReference type="AlphaFoldDB" id="A0A1L7X7X3"/>
<sequence length="277" mass="30622">MVLNPFVFLPLYLYPYNVTSWSNITTSIAAHPQLNFHIIIAPNLINVLPDLNYQSALNTLNNFTNVVTLGYVATSWTQRDISSVMGDISSYAAWNNYTSANIAVQGIFFDEATSSPANDSISYMKNVTAFAKTSLGPGRQHISLNPGVVVDPAYFDMADTVNIFENSWSEFNLTTLTAMPWDILAKSTYVIHNFAGDKYIQADLISNLTDANVGGLLVTTQDSYNEVSALWPQFCDSLAWKIGTGDLDDRAINHSRKRSQKKDVSTHTKGARMRGAL</sequence>
<dbReference type="PANTHER" id="PTHR35040">
    <property type="match status" value="1"/>
</dbReference>
<gene>
    <name evidence="2" type="ORF">PAC_10993</name>
</gene>
<proteinExistence type="predicted"/>
<evidence type="ECO:0000313" key="2">
    <source>
        <dbReference type="EMBL" id="CZR61097.1"/>
    </source>
</evidence>
<keyword evidence="3" id="KW-1185">Reference proteome</keyword>
<protein>
    <submittedName>
        <fullName evidence="2">Uncharacterized protein</fullName>
    </submittedName>
</protein>
<evidence type="ECO:0000256" key="1">
    <source>
        <dbReference type="SAM" id="MobiDB-lite"/>
    </source>
</evidence>
<reference evidence="2 3" key="1">
    <citation type="submission" date="2016-03" db="EMBL/GenBank/DDBJ databases">
        <authorList>
            <person name="Ploux O."/>
        </authorList>
    </citation>
    <scope>NUCLEOTIDE SEQUENCE [LARGE SCALE GENOMIC DNA]</scope>
    <source>
        <strain evidence="2 3">UAMH 11012</strain>
    </source>
</reference>
<dbReference type="PANTHER" id="PTHR35040:SF9">
    <property type="entry name" value="4-LIKE CELL SURFACE PROTEIN, PUTATIVE (AFU_ORTHOLOGUE AFUA_4G14080)-RELATED"/>
    <property type="match status" value="1"/>
</dbReference>
<organism evidence="2 3">
    <name type="scientific">Phialocephala subalpina</name>
    <dbReference type="NCBI Taxonomy" id="576137"/>
    <lineage>
        <taxon>Eukaryota</taxon>
        <taxon>Fungi</taxon>
        <taxon>Dikarya</taxon>
        <taxon>Ascomycota</taxon>
        <taxon>Pezizomycotina</taxon>
        <taxon>Leotiomycetes</taxon>
        <taxon>Helotiales</taxon>
        <taxon>Mollisiaceae</taxon>
        <taxon>Phialocephala</taxon>
        <taxon>Phialocephala fortinii species complex</taxon>
    </lineage>
</organism>
<accession>A0A1L7X7X3</accession>
<dbReference type="EMBL" id="FJOG01000017">
    <property type="protein sequence ID" value="CZR61097.1"/>
    <property type="molecule type" value="Genomic_DNA"/>
</dbReference>